<keyword evidence="2" id="KW-1185">Reference proteome</keyword>
<dbReference type="AlphaFoldDB" id="A0A409YLF4"/>
<organism evidence="1 2">
    <name type="scientific">Panaeolus cyanescens</name>
    <dbReference type="NCBI Taxonomy" id="181874"/>
    <lineage>
        <taxon>Eukaryota</taxon>
        <taxon>Fungi</taxon>
        <taxon>Dikarya</taxon>
        <taxon>Basidiomycota</taxon>
        <taxon>Agaricomycotina</taxon>
        <taxon>Agaricomycetes</taxon>
        <taxon>Agaricomycetidae</taxon>
        <taxon>Agaricales</taxon>
        <taxon>Agaricineae</taxon>
        <taxon>Galeropsidaceae</taxon>
        <taxon>Panaeolus</taxon>
    </lineage>
</organism>
<dbReference type="Proteomes" id="UP000284842">
    <property type="component" value="Unassembled WGS sequence"/>
</dbReference>
<gene>
    <name evidence="1" type="ORF">CVT24_008116</name>
</gene>
<sequence length="490" mass="55055">MNIAVPTPRRSITSALPLEVLGHITKLLAASHSKKNLKDIKSLALVCKAFLPSCTAVIFRHIHGVGFCEGIQARTHHTLGLRLQRLVQVFNAKPELLKYVRELKIRFGRTCPENYSQYKRCHKILLKLPNLTHLISLDGEPGKVELGWQKQLIQHYLAQNTLKSIYAEYMVTLDFDKVVGCPLVHDVHLNRVLVSPSATPSITILSNNITRLFVHGDVEFPLAILSEMRQLKALTFNDVSFVPSRLSERPPSMALESLCLDLMDTPDFSAFRDFYGYYERKVGSRPFGSLKRLRLHIHDEEDATLVVSLLQAAKNLVSLRVFSVCYSKVHPILMLDHHIQSVFRGLTSIVLCSVDGAMVRAPSHDEAMSYISALFISVSSINVLENVRISIGDMRYYVDTTSPQTQTLPTSHWGELAGILACPQRFPQLQRVSFSFKLGRSSFGPQVSITSWAPEETTQTPFTSLPPSMYSLGRRLGQNFRISFVFHAGV</sequence>
<dbReference type="OrthoDB" id="3119340at2759"/>
<reference evidence="1 2" key="1">
    <citation type="journal article" date="2018" name="Evol. Lett.">
        <title>Horizontal gene cluster transfer increased hallucinogenic mushroom diversity.</title>
        <authorList>
            <person name="Reynolds H.T."/>
            <person name="Vijayakumar V."/>
            <person name="Gluck-Thaler E."/>
            <person name="Korotkin H.B."/>
            <person name="Matheny P.B."/>
            <person name="Slot J.C."/>
        </authorList>
    </citation>
    <scope>NUCLEOTIDE SEQUENCE [LARGE SCALE GENOMIC DNA]</scope>
    <source>
        <strain evidence="1 2">2629</strain>
    </source>
</reference>
<accession>A0A409YLF4</accession>
<evidence type="ECO:0000313" key="1">
    <source>
        <dbReference type="EMBL" id="PPR03913.1"/>
    </source>
</evidence>
<name>A0A409YLF4_9AGAR</name>
<protein>
    <recommendedName>
        <fullName evidence="3">F-box domain-containing protein</fullName>
    </recommendedName>
</protein>
<dbReference type="EMBL" id="NHTK01001007">
    <property type="protein sequence ID" value="PPR03913.1"/>
    <property type="molecule type" value="Genomic_DNA"/>
</dbReference>
<dbReference type="InParanoid" id="A0A409YLF4"/>
<evidence type="ECO:0000313" key="2">
    <source>
        <dbReference type="Proteomes" id="UP000284842"/>
    </source>
</evidence>
<comment type="caution">
    <text evidence="1">The sequence shown here is derived from an EMBL/GenBank/DDBJ whole genome shotgun (WGS) entry which is preliminary data.</text>
</comment>
<proteinExistence type="predicted"/>
<evidence type="ECO:0008006" key="3">
    <source>
        <dbReference type="Google" id="ProtNLM"/>
    </source>
</evidence>